<feature type="region of interest" description="Disordered" evidence="1">
    <location>
        <begin position="59"/>
        <end position="87"/>
    </location>
</feature>
<evidence type="ECO:0000313" key="2">
    <source>
        <dbReference type="EMBL" id="KAJ7227281.1"/>
    </source>
</evidence>
<comment type="caution">
    <text evidence="2">The sequence shown here is derived from an EMBL/GenBank/DDBJ whole genome shotgun (WGS) entry which is preliminary data.</text>
</comment>
<feature type="compositionally biased region" description="Low complexity" evidence="1">
    <location>
        <begin position="306"/>
        <end position="320"/>
    </location>
</feature>
<evidence type="ECO:0000256" key="1">
    <source>
        <dbReference type="SAM" id="MobiDB-lite"/>
    </source>
</evidence>
<evidence type="ECO:0000313" key="3">
    <source>
        <dbReference type="Proteomes" id="UP001219525"/>
    </source>
</evidence>
<feature type="compositionally biased region" description="Basic and acidic residues" evidence="1">
    <location>
        <begin position="65"/>
        <end position="74"/>
    </location>
</feature>
<feature type="region of interest" description="Disordered" evidence="1">
    <location>
        <begin position="122"/>
        <end position="176"/>
    </location>
</feature>
<accession>A0AAD7E4M7</accession>
<dbReference type="AlphaFoldDB" id="A0AAD7E4M7"/>
<dbReference type="EMBL" id="JARJCW010000003">
    <property type="protein sequence ID" value="KAJ7227281.1"/>
    <property type="molecule type" value="Genomic_DNA"/>
</dbReference>
<gene>
    <name evidence="2" type="ORF">GGX14DRAFT_385991</name>
</gene>
<reference evidence="2" key="1">
    <citation type="submission" date="2023-03" db="EMBL/GenBank/DDBJ databases">
        <title>Massive genome expansion in bonnet fungi (Mycena s.s.) driven by repeated elements and novel gene families across ecological guilds.</title>
        <authorList>
            <consortium name="Lawrence Berkeley National Laboratory"/>
            <person name="Harder C.B."/>
            <person name="Miyauchi S."/>
            <person name="Viragh M."/>
            <person name="Kuo A."/>
            <person name="Thoen E."/>
            <person name="Andreopoulos B."/>
            <person name="Lu D."/>
            <person name="Skrede I."/>
            <person name="Drula E."/>
            <person name="Henrissat B."/>
            <person name="Morin E."/>
            <person name="Kohler A."/>
            <person name="Barry K."/>
            <person name="LaButti K."/>
            <person name="Morin E."/>
            <person name="Salamov A."/>
            <person name="Lipzen A."/>
            <person name="Mereny Z."/>
            <person name="Hegedus B."/>
            <person name="Baldrian P."/>
            <person name="Stursova M."/>
            <person name="Weitz H."/>
            <person name="Taylor A."/>
            <person name="Grigoriev I.V."/>
            <person name="Nagy L.G."/>
            <person name="Martin F."/>
            <person name="Kauserud H."/>
        </authorList>
    </citation>
    <scope>NUCLEOTIDE SEQUENCE</scope>
    <source>
        <strain evidence="2">9144</strain>
    </source>
</reference>
<dbReference type="Proteomes" id="UP001219525">
    <property type="component" value="Unassembled WGS sequence"/>
</dbReference>
<keyword evidence="3" id="KW-1185">Reference proteome</keyword>
<sequence length="459" mass="49148">MTVVTRDPLAVKLNNLAVANSDGLLNDDEYRLLRQNLFERYTGGVEIVSVSSPPAVKHVAAPRQKHVEVVDQRPPRPQPTPARSKMSEVALFLRRATGRKSAPPSSPTPSVVKLSLPRIFSRRHEDASSSDTDSAATRHSSSASFSRKGSSGDLRSSPRGKAQAPALSRPKADNPVSPIRANFVAAATSPSRTTSPFAPKCDLISVGSNIFDDDNLQTSDAIRKAMALVEAECRRLVAAFNDLETSAVIRYRLEHPQRSSSGPETGSKRPVTAPLSSQNRSSQHTTGRSRSNSQRHTPNTDRQSDRSGSSLRTSRSTASLFQNTPPPPTTPAAPAAPVSSWGSRLRRKGSASSLSSQGAASLLSVGRAGGLSRSSSVSRSTSHLPLTCAAPAPVPVHGSSGSGSTMMELLKNPTPGEGGEELAEVRRRRAEMVARCEARLEYLRARLKSAQLHEKLLRK</sequence>
<protein>
    <submittedName>
        <fullName evidence="2">Uncharacterized protein</fullName>
    </submittedName>
</protein>
<feature type="region of interest" description="Disordered" evidence="1">
    <location>
        <begin position="254"/>
        <end position="358"/>
    </location>
</feature>
<organism evidence="2 3">
    <name type="scientific">Mycena pura</name>
    <dbReference type="NCBI Taxonomy" id="153505"/>
    <lineage>
        <taxon>Eukaryota</taxon>
        <taxon>Fungi</taxon>
        <taxon>Dikarya</taxon>
        <taxon>Basidiomycota</taxon>
        <taxon>Agaricomycotina</taxon>
        <taxon>Agaricomycetes</taxon>
        <taxon>Agaricomycetidae</taxon>
        <taxon>Agaricales</taxon>
        <taxon>Marasmiineae</taxon>
        <taxon>Mycenaceae</taxon>
        <taxon>Mycena</taxon>
    </lineage>
</organism>
<feature type="compositionally biased region" description="Low complexity" evidence="1">
    <location>
        <begin position="129"/>
        <end position="153"/>
    </location>
</feature>
<feature type="compositionally biased region" description="Polar residues" evidence="1">
    <location>
        <begin position="274"/>
        <end position="297"/>
    </location>
</feature>
<name>A0AAD7E4M7_9AGAR</name>
<proteinExistence type="predicted"/>